<dbReference type="AlphaFoldDB" id="A0A9N9PHG6"/>
<gene>
    <name evidence="3" type="ORF">CPELLU_LOCUS19699</name>
</gene>
<evidence type="ECO:0000313" key="3">
    <source>
        <dbReference type="EMBL" id="CAG8821104.1"/>
    </source>
</evidence>
<feature type="non-terminal residue" evidence="3">
    <location>
        <position position="1"/>
    </location>
</feature>
<name>A0A9N9PHG6_9GLOM</name>
<keyword evidence="4" id="KW-1185">Reference proteome</keyword>
<organism evidence="3 4">
    <name type="scientific">Cetraspora pellucida</name>
    <dbReference type="NCBI Taxonomy" id="1433469"/>
    <lineage>
        <taxon>Eukaryota</taxon>
        <taxon>Fungi</taxon>
        <taxon>Fungi incertae sedis</taxon>
        <taxon>Mucoromycota</taxon>
        <taxon>Glomeromycotina</taxon>
        <taxon>Glomeromycetes</taxon>
        <taxon>Diversisporales</taxon>
        <taxon>Gigasporaceae</taxon>
        <taxon>Cetraspora</taxon>
    </lineage>
</organism>
<feature type="non-terminal residue" evidence="3">
    <location>
        <position position="573"/>
    </location>
</feature>
<accession>A0A9N9PHG6</accession>
<dbReference type="Proteomes" id="UP000789759">
    <property type="component" value="Unassembled WGS sequence"/>
</dbReference>
<evidence type="ECO:0000313" key="4">
    <source>
        <dbReference type="Proteomes" id="UP000789759"/>
    </source>
</evidence>
<feature type="domain" description="Helix-turn-helix" evidence="2">
    <location>
        <begin position="435"/>
        <end position="491"/>
    </location>
</feature>
<proteinExistence type="predicted"/>
<sequence length="573" mass="67342">IQVSSLECRILNYGHKFIPTPTSKQRMDITIPENPTMARSLDDLERRYNLLFKFGGGGRSKVVRIPNPNYQPPPVPTTKAFINSLKTKISSNYIPTPHYNLTIREKKALHKLANNKNIVITLTDKNLGLAITPYNEYIAAMENLLNTEDYEVVNQTEEECINIMQSQIFNLTMTMDEKHNNYFLPEETQLPFFHILPKVHKNPLKWRPIVGMHSSPTKRISVFLAQILKNWMEELEKLDPENWTPLRDNFQLIFQLEKNNNKFEKVITGDFESLYTKFSHQEILESIEYINNNILKIPIHYGLNFSKYKYMINTVISFNYFKALGKIYRQKNGIAMGTNAAVQIAQLTCYAHEHKAIKKGIFENIFFRRYIDDIIILGNNINERQIEKIYPNHHKINWQHLDNDTKANFLDLAIEIVEKQVLTKRYSKFPRLASFVHYKSNHRMCMKKQVVTNELSRIALLCSKKSDYQKEKIELFNFLTEYKGYPNYILKETDSINWEDRKNNLLLINLKRTEEKPLPPIILRIPYDTILFKTKNYSKILQDSYNETLGHLQIQKPVLCITNMPSLVRILAR</sequence>
<dbReference type="EMBL" id="CAJVQA010050019">
    <property type="protein sequence ID" value="CAG8821104.1"/>
    <property type="molecule type" value="Genomic_DNA"/>
</dbReference>
<dbReference type="InterPro" id="IPR000477">
    <property type="entry name" value="RT_dom"/>
</dbReference>
<dbReference type="PANTHER" id="PTHR21301:SF10">
    <property type="entry name" value="REVERSE TRANSCRIPTASE DOMAIN-CONTAINING PROTEIN"/>
    <property type="match status" value="1"/>
</dbReference>
<dbReference type="Pfam" id="PF00078">
    <property type="entry name" value="RVT_1"/>
    <property type="match status" value="1"/>
</dbReference>
<reference evidence="3" key="1">
    <citation type="submission" date="2021-06" db="EMBL/GenBank/DDBJ databases">
        <authorList>
            <person name="Kallberg Y."/>
            <person name="Tangrot J."/>
            <person name="Rosling A."/>
        </authorList>
    </citation>
    <scope>NUCLEOTIDE SEQUENCE</scope>
    <source>
        <strain evidence="3">FL966</strain>
    </source>
</reference>
<dbReference type="Pfam" id="PF26215">
    <property type="entry name" value="HTH_animal"/>
    <property type="match status" value="1"/>
</dbReference>
<dbReference type="InterPro" id="IPR058912">
    <property type="entry name" value="HTH_animal"/>
</dbReference>
<protein>
    <submittedName>
        <fullName evidence="3">16598_t:CDS:1</fullName>
    </submittedName>
</protein>
<evidence type="ECO:0000259" key="1">
    <source>
        <dbReference type="Pfam" id="PF00078"/>
    </source>
</evidence>
<evidence type="ECO:0000259" key="2">
    <source>
        <dbReference type="Pfam" id="PF26215"/>
    </source>
</evidence>
<feature type="domain" description="Reverse transcriptase" evidence="1">
    <location>
        <begin position="200"/>
        <end position="406"/>
    </location>
</feature>
<dbReference type="PANTHER" id="PTHR21301">
    <property type="entry name" value="REVERSE TRANSCRIPTASE"/>
    <property type="match status" value="1"/>
</dbReference>
<comment type="caution">
    <text evidence="3">The sequence shown here is derived from an EMBL/GenBank/DDBJ whole genome shotgun (WGS) entry which is preliminary data.</text>
</comment>
<dbReference type="OrthoDB" id="2437262at2759"/>